<dbReference type="Pfam" id="PF01568">
    <property type="entry name" value="Molydop_binding"/>
    <property type="match status" value="1"/>
</dbReference>
<dbReference type="SUPFAM" id="SSF50692">
    <property type="entry name" value="ADC-like"/>
    <property type="match status" value="1"/>
</dbReference>
<feature type="domain" description="4Fe-4S Mo/W bis-MGD-type" evidence="11">
    <location>
        <begin position="52"/>
        <end position="114"/>
    </location>
</feature>
<dbReference type="PROSITE" id="PS00551">
    <property type="entry name" value="MOLYBDOPTERIN_PROK_1"/>
    <property type="match status" value="1"/>
</dbReference>
<proteinExistence type="inferred from homology"/>
<dbReference type="Pfam" id="PF00384">
    <property type="entry name" value="Molybdopterin"/>
    <property type="match status" value="1"/>
</dbReference>
<evidence type="ECO:0000256" key="8">
    <source>
        <dbReference type="ARBA" id="ARBA00023002"/>
    </source>
</evidence>
<evidence type="ECO:0000256" key="1">
    <source>
        <dbReference type="ARBA" id="ARBA00001942"/>
    </source>
</evidence>
<evidence type="ECO:0000256" key="9">
    <source>
        <dbReference type="ARBA" id="ARBA00023004"/>
    </source>
</evidence>
<name>A0ABV5HIR0_9VIBR</name>
<sequence length="805" mass="89470">MSKSSLLNAQITRRKLLEYTGEVGVTSALLTTLSTVPFSKKAQAQTLPQGQAEFKHSACLVNCGSRCALKVKVENDRIIQIEPEPAVNEAEFGQHQIRPCLRGRSNKYRVYNPDRLKYPMKRIGKRGEGKFERISWEEATQMIANEMTRIRQEHGNEAVYYQYGTGAYYHTQGSPAWHRLLNLTGGYLNYFNTYSTGQINKATPYTYGNYSGSHFTEVEDSDLVVLFGLNVSETRMSGGGQVEELRRALEKSNAQVVILDPRYTDSVIAENAEWLPIRPTSDAAVVAALVHTMITEDLIDEDNINKYAVGFSRETLPASAPENSSYKDYVMGTGEDGIVKTAQWASDISGIPAKRMQQLARQIANAKSCFICQGWGPQRHHNGEQTVRSILNLPIIANQFGRPGTNSGLWPYGNKYGVPKLPAGENPVKVSIPVYTWTDAIARPETITSKTHALKGADKLNVGIKMIISQASNVLANQHGNLNATREILQDESLCETIVVVDNHMTATAKFADILLPETTYLEADDLVDNSYASGSNCYMISMEKTITPLWEVRSTYDVCRDIAKHLGVEQQFSQGRTQQQWIEKHYQDIRSQRTYLPEFSQIKGSGIIDQHRTPKKDSVAYQDFYQDPNAHPLSTPSGKIEIYSEQLVNETSDWILPAGDKIPAVGQYLEVPDSQSDKETQKKFPIQLTGFHTKGHAHSTYASVGVVKEAVPNEIWINFLDAESRGIANGDMVRVFNDRGSVLAAAKVTHRILPEVAALPEGVWSVVKNGVDIGGCINSLTSHRLSPWAKGNPQHTNLVEIEKA</sequence>
<evidence type="ECO:0000256" key="5">
    <source>
        <dbReference type="ARBA" id="ARBA00022505"/>
    </source>
</evidence>
<dbReference type="Gene3D" id="2.40.40.20">
    <property type="match status" value="1"/>
</dbReference>
<keyword evidence="8" id="KW-0560">Oxidoreductase</keyword>
<evidence type="ECO:0000313" key="13">
    <source>
        <dbReference type="Proteomes" id="UP001589645"/>
    </source>
</evidence>
<dbReference type="InterPro" id="IPR006655">
    <property type="entry name" value="Mopterin_OxRdtase_prok_CS"/>
</dbReference>
<comment type="cofactor">
    <cofactor evidence="1">
        <name>Mo-bis(molybdopterin guanine dinucleotide)</name>
        <dbReference type="ChEBI" id="CHEBI:60539"/>
    </cofactor>
</comment>
<dbReference type="Gene3D" id="3.40.228.10">
    <property type="entry name" value="Dimethylsulfoxide Reductase, domain 2"/>
    <property type="match status" value="1"/>
</dbReference>
<evidence type="ECO:0000256" key="10">
    <source>
        <dbReference type="ARBA" id="ARBA00023014"/>
    </source>
</evidence>
<evidence type="ECO:0000256" key="2">
    <source>
        <dbReference type="ARBA" id="ARBA00001966"/>
    </source>
</evidence>
<reference evidence="12 13" key="1">
    <citation type="submission" date="2024-09" db="EMBL/GenBank/DDBJ databases">
        <authorList>
            <person name="Sun Q."/>
            <person name="Mori K."/>
        </authorList>
    </citation>
    <scope>NUCLEOTIDE SEQUENCE [LARGE SCALE GENOMIC DNA]</scope>
    <source>
        <strain evidence="12 13">CECT 8064</strain>
    </source>
</reference>
<gene>
    <name evidence="12" type="ORF">ACFFUV_03950</name>
</gene>
<accession>A0ABV5HIR0</accession>
<comment type="caution">
    <text evidence="12">The sequence shown here is derived from an EMBL/GenBank/DDBJ whole genome shotgun (WGS) entry which is preliminary data.</text>
</comment>
<dbReference type="EMBL" id="JBHMEP010000001">
    <property type="protein sequence ID" value="MFB9134119.1"/>
    <property type="molecule type" value="Genomic_DNA"/>
</dbReference>
<keyword evidence="9" id="KW-0408">Iron</keyword>
<evidence type="ECO:0000256" key="6">
    <source>
        <dbReference type="ARBA" id="ARBA00022723"/>
    </source>
</evidence>
<dbReference type="RefSeq" id="WP_390189858.1">
    <property type="nucleotide sequence ID" value="NZ_JBHMEP010000001.1"/>
</dbReference>
<dbReference type="PROSITE" id="PS00490">
    <property type="entry name" value="MOLYBDOPTERIN_PROK_2"/>
    <property type="match status" value="1"/>
</dbReference>
<dbReference type="InterPro" id="IPR011888">
    <property type="entry name" value="Anaer_DMSO_reductase"/>
</dbReference>
<dbReference type="InterPro" id="IPR050612">
    <property type="entry name" value="Prok_Mopterin_Oxidored"/>
</dbReference>
<comment type="similarity">
    <text evidence="3">Belongs to the prokaryotic molybdopterin-containing oxidoreductase family.</text>
</comment>
<dbReference type="InterPro" id="IPR006311">
    <property type="entry name" value="TAT_signal"/>
</dbReference>
<dbReference type="NCBIfam" id="TIGR02166">
    <property type="entry name" value="dmsA_ynfE"/>
    <property type="match status" value="1"/>
</dbReference>
<dbReference type="Proteomes" id="UP001589645">
    <property type="component" value="Unassembled WGS sequence"/>
</dbReference>
<dbReference type="PANTHER" id="PTHR43742">
    <property type="entry name" value="TRIMETHYLAMINE-N-OXIDE REDUCTASE"/>
    <property type="match status" value="1"/>
</dbReference>
<dbReference type="Gene3D" id="3.40.50.12440">
    <property type="match status" value="2"/>
</dbReference>
<evidence type="ECO:0000256" key="3">
    <source>
        <dbReference type="ARBA" id="ARBA00010312"/>
    </source>
</evidence>
<keyword evidence="7" id="KW-0732">Signal</keyword>
<keyword evidence="10" id="KW-0411">Iron-sulfur</keyword>
<dbReference type="CDD" id="cd02770">
    <property type="entry name" value="MopB_DmsA-EC"/>
    <property type="match status" value="1"/>
</dbReference>
<dbReference type="PROSITE" id="PS51318">
    <property type="entry name" value="TAT"/>
    <property type="match status" value="1"/>
</dbReference>
<keyword evidence="4" id="KW-0004">4Fe-4S</keyword>
<dbReference type="PROSITE" id="PS00932">
    <property type="entry name" value="MOLYBDOPTERIN_PROK_3"/>
    <property type="match status" value="1"/>
</dbReference>
<dbReference type="InterPro" id="IPR006656">
    <property type="entry name" value="Mopterin_OxRdtase"/>
</dbReference>
<dbReference type="InterPro" id="IPR006657">
    <property type="entry name" value="MoPterin_dinucl-bd_dom"/>
</dbReference>
<evidence type="ECO:0000259" key="11">
    <source>
        <dbReference type="PROSITE" id="PS51669"/>
    </source>
</evidence>
<keyword evidence="13" id="KW-1185">Reference proteome</keyword>
<comment type="cofactor">
    <cofactor evidence="2">
        <name>[4Fe-4S] cluster</name>
        <dbReference type="ChEBI" id="CHEBI:49883"/>
    </cofactor>
</comment>
<dbReference type="Gene3D" id="3.40.50.740">
    <property type="match status" value="1"/>
</dbReference>
<dbReference type="InterPro" id="IPR006963">
    <property type="entry name" value="Mopterin_OxRdtase_4Fe-4S_dom"/>
</dbReference>
<dbReference type="PROSITE" id="PS51669">
    <property type="entry name" value="4FE4S_MOW_BIS_MGD"/>
    <property type="match status" value="1"/>
</dbReference>
<evidence type="ECO:0000256" key="7">
    <source>
        <dbReference type="ARBA" id="ARBA00022729"/>
    </source>
</evidence>
<dbReference type="InterPro" id="IPR009010">
    <property type="entry name" value="Asp_de-COase-like_dom_sf"/>
</dbReference>
<organism evidence="12 13">
    <name type="scientific">Vibrio olivae</name>
    <dbReference type="NCBI Taxonomy" id="1243002"/>
    <lineage>
        <taxon>Bacteria</taxon>
        <taxon>Pseudomonadati</taxon>
        <taxon>Pseudomonadota</taxon>
        <taxon>Gammaproteobacteria</taxon>
        <taxon>Vibrionales</taxon>
        <taxon>Vibrionaceae</taxon>
        <taxon>Vibrio</taxon>
    </lineage>
</organism>
<keyword evidence="6" id="KW-0479">Metal-binding</keyword>
<dbReference type="Pfam" id="PF04879">
    <property type="entry name" value="Molybdop_Fe4S4"/>
    <property type="match status" value="1"/>
</dbReference>
<dbReference type="InterPro" id="IPR027467">
    <property type="entry name" value="MopterinOxRdtase_cofactor_BS"/>
</dbReference>
<protein>
    <submittedName>
        <fullName evidence="12">DMSO/selenate family reductase complex A subunit</fullName>
    </submittedName>
</protein>
<evidence type="ECO:0000313" key="12">
    <source>
        <dbReference type="EMBL" id="MFB9134119.1"/>
    </source>
</evidence>
<dbReference type="SUPFAM" id="SSF53706">
    <property type="entry name" value="Formate dehydrogenase/DMSO reductase, domains 1-3"/>
    <property type="match status" value="1"/>
</dbReference>
<evidence type="ECO:0000256" key="4">
    <source>
        <dbReference type="ARBA" id="ARBA00022485"/>
    </source>
</evidence>
<dbReference type="PANTHER" id="PTHR43742:SF8">
    <property type="entry name" value="ANAEROBIC DIMETHYL SULFOXIDE REDUCTASE, SUBUNIT A"/>
    <property type="match status" value="1"/>
</dbReference>
<dbReference type="SMART" id="SM00926">
    <property type="entry name" value="Molybdop_Fe4S4"/>
    <property type="match status" value="1"/>
</dbReference>
<keyword evidence="5" id="KW-0500">Molybdenum</keyword>